<comment type="caution">
    <text evidence="1">The sequence shown here is derived from an EMBL/GenBank/DDBJ whole genome shotgun (WGS) entry which is preliminary data.</text>
</comment>
<keyword evidence="2" id="KW-1185">Reference proteome</keyword>
<gene>
    <name evidence="1" type="ORF">RDI58_004542</name>
</gene>
<accession>A0AAN8YLR3</accession>
<sequence length="75" mass="8532">MHNFHCLSSTNVVHDFSVASKSSFSTGGIEVVDNKILMDLDQILMKMRLLLTFNLILINLEINTSQRTINNSRNH</sequence>
<proteinExistence type="predicted"/>
<organism evidence="1 2">
    <name type="scientific">Solanum bulbocastanum</name>
    <name type="common">Wild potato</name>
    <dbReference type="NCBI Taxonomy" id="147425"/>
    <lineage>
        <taxon>Eukaryota</taxon>
        <taxon>Viridiplantae</taxon>
        <taxon>Streptophyta</taxon>
        <taxon>Embryophyta</taxon>
        <taxon>Tracheophyta</taxon>
        <taxon>Spermatophyta</taxon>
        <taxon>Magnoliopsida</taxon>
        <taxon>eudicotyledons</taxon>
        <taxon>Gunneridae</taxon>
        <taxon>Pentapetalae</taxon>
        <taxon>asterids</taxon>
        <taxon>lamiids</taxon>
        <taxon>Solanales</taxon>
        <taxon>Solanaceae</taxon>
        <taxon>Solanoideae</taxon>
        <taxon>Solaneae</taxon>
        <taxon>Solanum</taxon>
    </lineage>
</organism>
<reference evidence="1 2" key="1">
    <citation type="submission" date="2024-02" db="EMBL/GenBank/DDBJ databases">
        <title>de novo genome assembly of Solanum bulbocastanum strain 11H21.</title>
        <authorList>
            <person name="Hosaka A.J."/>
        </authorList>
    </citation>
    <scope>NUCLEOTIDE SEQUENCE [LARGE SCALE GENOMIC DNA]</scope>
    <source>
        <tissue evidence="1">Young leaves</tissue>
    </source>
</reference>
<dbReference type="Proteomes" id="UP001371456">
    <property type="component" value="Unassembled WGS sequence"/>
</dbReference>
<name>A0AAN8YLR3_SOLBU</name>
<evidence type="ECO:0000313" key="2">
    <source>
        <dbReference type="Proteomes" id="UP001371456"/>
    </source>
</evidence>
<dbReference type="AlphaFoldDB" id="A0AAN8YLR3"/>
<protein>
    <submittedName>
        <fullName evidence="1">Uncharacterized protein</fullName>
    </submittedName>
</protein>
<evidence type="ECO:0000313" key="1">
    <source>
        <dbReference type="EMBL" id="KAK6796841.1"/>
    </source>
</evidence>
<dbReference type="EMBL" id="JBANQN010000002">
    <property type="protein sequence ID" value="KAK6796841.1"/>
    <property type="molecule type" value="Genomic_DNA"/>
</dbReference>